<feature type="domain" description="Endonuclease/exonuclease/phosphatase" evidence="1">
    <location>
        <begin position="71"/>
        <end position="315"/>
    </location>
</feature>
<protein>
    <submittedName>
        <fullName evidence="2">Endonuclease/exonuclease/phosphatase family protein</fullName>
    </submittedName>
</protein>
<evidence type="ECO:0000259" key="1">
    <source>
        <dbReference type="Pfam" id="PF03372"/>
    </source>
</evidence>
<keyword evidence="2" id="KW-0269">Exonuclease</keyword>
<dbReference type="Pfam" id="PF03372">
    <property type="entry name" value="Exo_endo_phos"/>
    <property type="match status" value="1"/>
</dbReference>
<dbReference type="InterPro" id="IPR036691">
    <property type="entry name" value="Endo/exonu/phosph_ase_sf"/>
</dbReference>
<dbReference type="GO" id="GO:0000175">
    <property type="term" value="F:3'-5'-RNA exonuclease activity"/>
    <property type="evidence" value="ECO:0007669"/>
    <property type="project" value="TreeGrafter"/>
</dbReference>
<evidence type="ECO:0000313" key="2">
    <source>
        <dbReference type="EMBL" id="HER96806.1"/>
    </source>
</evidence>
<keyword evidence="2" id="KW-0378">Hydrolase</keyword>
<keyword evidence="2" id="KW-0255">Endonuclease</keyword>
<comment type="caution">
    <text evidence="2">The sequence shown here is derived from an EMBL/GenBank/DDBJ whole genome shotgun (WGS) entry which is preliminary data.</text>
</comment>
<dbReference type="AlphaFoldDB" id="A0A7V2B1Y9"/>
<reference evidence="2" key="1">
    <citation type="journal article" date="2020" name="mSystems">
        <title>Genome- and Community-Level Interaction Insights into Carbon Utilization and Element Cycling Functions of Hydrothermarchaeota in Hydrothermal Sediment.</title>
        <authorList>
            <person name="Zhou Z."/>
            <person name="Liu Y."/>
            <person name="Xu W."/>
            <person name="Pan J."/>
            <person name="Luo Z.H."/>
            <person name="Li M."/>
        </authorList>
    </citation>
    <scope>NUCLEOTIDE SEQUENCE [LARGE SCALE GENOMIC DNA]</scope>
    <source>
        <strain evidence="2">SpSt-143</strain>
    </source>
</reference>
<sequence>MPQLCGSLPPTIARSLAVLARRALAPLFPCKESLCILPQTLDPGGMMRFYLTLFLLAATPALSQPLPLRIVTYNLRYDNPADGPNAWPHRIDRIAAFVRFYEPEVMGVQEALRSMLDSLQTRLPGYHWVGVGRADGRNAGEFSAIFYRTDRLELLKTHTFWLSPNPEVPGSKGWDAAFERICTWALFRDRQNSQEFFVFNTHFDHVGVQARLESARLLHHVIAQNARTAPVMLIGDFNTTEDTPPYQVLTSDGLLYDALYRAEHGHYGPRTTWNGFKALEPGQRIDFIFVTENIRVLRHAILVDLDEAGRFASDHLPVVADVLLP</sequence>
<dbReference type="CDD" id="cd09083">
    <property type="entry name" value="EEP-1"/>
    <property type="match status" value="1"/>
</dbReference>
<dbReference type="Gene3D" id="3.60.10.10">
    <property type="entry name" value="Endonuclease/exonuclease/phosphatase"/>
    <property type="match status" value="1"/>
</dbReference>
<gene>
    <name evidence="2" type="ORF">ENO59_09870</name>
</gene>
<dbReference type="EMBL" id="DSGB01000006">
    <property type="protein sequence ID" value="HER96806.1"/>
    <property type="molecule type" value="Genomic_DNA"/>
</dbReference>
<keyword evidence="2" id="KW-0540">Nuclease</keyword>
<dbReference type="GO" id="GO:0004519">
    <property type="term" value="F:endonuclease activity"/>
    <property type="evidence" value="ECO:0007669"/>
    <property type="project" value="UniProtKB-KW"/>
</dbReference>
<accession>A0A7V2B1Y9</accession>
<organism evidence="2">
    <name type="scientific">Rhodothermus marinus</name>
    <name type="common">Rhodothermus obamensis</name>
    <dbReference type="NCBI Taxonomy" id="29549"/>
    <lineage>
        <taxon>Bacteria</taxon>
        <taxon>Pseudomonadati</taxon>
        <taxon>Rhodothermota</taxon>
        <taxon>Rhodothermia</taxon>
        <taxon>Rhodothermales</taxon>
        <taxon>Rhodothermaceae</taxon>
        <taxon>Rhodothermus</taxon>
    </lineage>
</organism>
<dbReference type="InterPro" id="IPR005135">
    <property type="entry name" value="Endo/exonuclease/phosphatase"/>
</dbReference>
<dbReference type="PANTHER" id="PTHR12121">
    <property type="entry name" value="CARBON CATABOLITE REPRESSOR PROTEIN 4"/>
    <property type="match status" value="1"/>
</dbReference>
<dbReference type="PANTHER" id="PTHR12121:SF36">
    <property type="entry name" value="ENDONUCLEASE_EXONUCLEASE_PHOSPHATASE DOMAIN-CONTAINING PROTEIN"/>
    <property type="match status" value="1"/>
</dbReference>
<dbReference type="InterPro" id="IPR050410">
    <property type="entry name" value="CCR4/nocturin_mRNA_transcr"/>
</dbReference>
<name>A0A7V2B1Y9_RHOMR</name>
<proteinExistence type="predicted"/>
<dbReference type="SUPFAM" id="SSF56219">
    <property type="entry name" value="DNase I-like"/>
    <property type="match status" value="1"/>
</dbReference>